<organism evidence="1 2">
    <name type="scientific">Streptomyces aurantiogriseus</name>
    <dbReference type="NCBI Taxonomy" id="66870"/>
    <lineage>
        <taxon>Bacteria</taxon>
        <taxon>Bacillati</taxon>
        <taxon>Actinomycetota</taxon>
        <taxon>Actinomycetes</taxon>
        <taxon>Kitasatosporales</taxon>
        <taxon>Streptomycetaceae</taxon>
        <taxon>Streptomyces</taxon>
    </lineage>
</organism>
<dbReference type="AlphaFoldDB" id="A0A918L062"/>
<dbReference type="EMBL" id="BMSX01000047">
    <property type="protein sequence ID" value="GGR63722.1"/>
    <property type="molecule type" value="Genomic_DNA"/>
</dbReference>
<gene>
    <name evidence="1" type="ORF">GCM10010251_95480</name>
</gene>
<protein>
    <submittedName>
        <fullName evidence="1">Uncharacterized protein</fullName>
    </submittedName>
</protein>
<reference evidence="1" key="1">
    <citation type="journal article" date="2014" name="Int. J. Syst. Evol. Microbiol.">
        <title>Complete genome sequence of Corynebacterium casei LMG S-19264T (=DSM 44701T), isolated from a smear-ripened cheese.</title>
        <authorList>
            <consortium name="US DOE Joint Genome Institute (JGI-PGF)"/>
            <person name="Walter F."/>
            <person name="Albersmeier A."/>
            <person name="Kalinowski J."/>
            <person name="Ruckert C."/>
        </authorList>
    </citation>
    <scope>NUCLEOTIDE SEQUENCE</scope>
    <source>
        <strain evidence="1">JCM 4346</strain>
    </source>
</reference>
<evidence type="ECO:0000313" key="1">
    <source>
        <dbReference type="EMBL" id="GGR63722.1"/>
    </source>
</evidence>
<accession>A0A918L062</accession>
<name>A0A918L062_9ACTN</name>
<sequence>MLIEGYDGGPLAAEESLVARPGFWSNHLLGSCCRDVGAEPEWFGDDGADVDAMSEVLMDPERWPVFRVPLEGEYEVVVVYRNLVGDYGVDYLLTHPSRSSAHRIASWEGDLEGNTLRWRELIHIADSPCSGAEGIENPAARLLLLLPLLKDHALPDEAVEMLSAALVAVGAPQETAPTTAEHLLDHAAGGVWHDPTWSSPLSGSSGSPGSTESGVLARLGIRA</sequence>
<dbReference type="Proteomes" id="UP000658320">
    <property type="component" value="Unassembled WGS sequence"/>
</dbReference>
<dbReference type="RefSeq" id="WP_189944307.1">
    <property type="nucleotide sequence ID" value="NZ_BMSX01000047.1"/>
</dbReference>
<keyword evidence="2" id="KW-1185">Reference proteome</keyword>
<comment type="caution">
    <text evidence="1">The sequence shown here is derived from an EMBL/GenBank/DDBJ whole genome shotgun (WGS) entry which is preliminary data.</text>
</comment>
<evidence type="ECO:0000313" key="2">
    <source>
        <dbReference type="Proteomes" id="UP000658320"/>
    </source>
</evidence>
<proteinExistence type="predicted"/>
<reference evidence="1" key="2">
    <citation type="submission" date="2020-09" db="EMBL/GenBank/DDBJ databases">
        <authorList>
            <person name="Sun Q."/>
            <person name="Ohkuma M."/>
        </authorList>
    </citation>
    <scope>NUCLEOTIDE SEQUENCE</scope>
    <source>
        <strain evidence="1">JCM 4346</strain>
    </source>
</reference>